<evidence type="ECO:0000313" key="7">
    <source>
        <dbReference type="EMBL" id="GAA4777243.1"/>
    </source>
</evidence>
<evidence type="ECO:0000256" key="4">
    <source>
        <dbReference type="ARBA" id="ARBA00022989"/>
    </source>
</evidence>
<sequence length="409" mass="42954">MAPTPRTLLRRARQQLPRPWRFVTRVAAGSGPEREAVVQATKAAAAAGLAWLLARWVLRAPQPFLAPYAAVFLVVQVTVYRSVRDAVQQLAVVTVGVVLALAATLLTSQVVVGLVVVVLVGLLLGRLRVFGDQGQWVAVTALILVGQAGPAAGSPVEAVIRLAEIALGAVVGVVVNMLVLPPVYQRDAAAAVSGVSGRLADLLREAGASLREEQAPRAEHAHDWVHRARSLADEARRARDSVAFARESLRLNPLRRRVRAPEPTVVLAPAADAVVEVAGHVQDVAEAIVEAAEEITTSGEEAGPDAETGLDPLFVGSFADLLDHLADALVQIRDDPGSLSPRADRHPPGSAALELMSAVHRDAAQRLPGASGEVRAGWSVEGALLNAAQRAVVDLTGRRPTAAPPRDGA</sequence>
<organism evidence="7 8">
    <name type="scientific">Actinomycetospora chlora</name>
    <dbReference type="NCBI Taxonomy" id="663608"/>
    <lineage>
        <taxon>Bacteria</taxon>
        <taxon>Bacillati</taxon>
        <taxon>Actinomycetota</taxon>
        <taxon>Actinomycetes</taxon>
        <taxon>Pseudonocardiales</taxon>
        <taxon>Pseudonocardiaceae</taxon>
        <taxon>Actinomycetospora</taxon>
    </lineage>
</organism>
<proteinExistence type="predicted"/>
<accession>A0ABP9AAI2</accession>
<dbReference type="RefSeq" id="WP_345411080.1">
    <property type="nucleotide sequence ID" value="NZ_BAABHO010000004.1"/>
</dbReference>
<feature type="transmembrane region" description="Helical" evidence="6">
    <location>
        <begin position="65"/>
        <end position="83"/>
    </location>
</feature>
<evidence type="ECO:0000256" key="6">
    <source>
        <dbReference type="SAM" id="Phobius"/>
    </source>
</evidence>
<name>A0ABP9AAI2_9PSEU</name>
<dbReference type="Pfam" id="PF06081">
    <property type="entry name" value="ArAE_1"/>
    <property type="match status" value="1"/>
</dbReference>
<keyword evidence="8" id="KW-1185">Reference proteome</keyword>
<evidence type="ECO:0000313" key="8">
    <source>
        <dbReference type="Proteomes" id="UP001500928"/>
    </source>
</evidence>
<protein>
    <recommendedName>
        <fullName evidence="9">Aromatic acid exporter family member 1</fullName>
    </recommendedName>
</protein>
<feature type="transmembrane region" description="Helical" evidence="6">
    <location>
        <begin position="95"/>
        <end position="124"/>
    </location>
</feature>
<gene>
    <name evidence="7" type="ORF">GCM10023200_07590</name>
</gene>
<comment type="subcellular location">
    <subcellularLocation>
        <location evidence="1">Cell membrane</location>
        <topology evidence="1">Multi-pass membrane protein</topology>
    </subcellularLocation>
</comment>
<keyword evidence="2" id="KW-1003">Cell membrane</keyword>
<feature type="transmembrane region" description="Helical" evidence="6">
    <location>
        <begin position="159"/>
        <end position="180"/>
    </location>
</feature>
<evidence type="ECO:0000256" key="3">
    <source>
        <dbReference type="ARBA" id="ARBA00022692"/>
    </source>
</evidence>
<feature type="transmembrane region" description="Helical" evidence="6">
    <location>
        <begin position="136"/>
        <end position="153"/>
    </location>
</feature>
<reference evidence="8" key="1">
    <citation type="journal article" date="2019" name="Int. J. Syst. Evol. Microbiol.">
        <title>The Global Catalogue of Microorganisms (GCM) 10K type strain sequencing project: providing services to taxonomists for standard genome sequencing and annotation.</title>
        <authorList>
            <consortium name="The Broad Institute Genomics Platform"/>
            <consortium name="The Broad Institute Genome Sequencing Center for Infectious Disease"/>
            <person name="Wu L."/>
            <person name="Ma J."/>
        </authorList>
    </citation>
    <scope>NUCLEOTIDE SEQUENCE [LARGE SCALE GENOMIC DNA]</scope>
    <source>
        <strain evidence="8">JCM 17979</strain>
    </source>
</reference>
<dbReference type="Proteomes" id="UP001500928">
    <property type="component" value="Unassembled WGS sequence"/>
</dbReference>
<evidence type="ECO:0008006" key="9">
    <source>
        <dbReference type="Google" id="ProtNLM"/>
    </source>
</evidence>
<evidence type="ECO:0000256" key="1">
    <source>
        <dbReference type="ARBA" id="ARBA00004651"/>
    </source>
</evidence>
<keyword evidence="3 6" id="KW-0812">Transmembrane</keyword>
<dbReference type="InterPro" id="IPR010343">
    <property type="entry name" value="ArAE_1"/>
</dbReference>
<comment type="caution">
    <text evidence="7">The sequence shown here is derived from an EMBL/GenBank/DDBJ whole genome shotgun (WGS) entry which is preliminary data.</text>
</comment>
<keyword evidence="4 6" id="KW-1133">Transmembrane helix</keyword>
<keyword evidence="5 6" id="KW-0472">Membrane</keyword>
<evidence type="ECO:0000256" key="2">
    <source>
        <dbReference type="ARBA" id="ARBA00022475"/>
    </source>
</evidence>
<dbReference type="EMBL" id="BAABHO010000004">
    <property type="protein sequence ID" value="GAA4777243.1"/>
    <property type="molecule type" value="Genomic_DNA"/>
</dbReference>
<evidence type="ECO:0000256" key="5">
    <source>
        <dbReference type="ARBA" id="ARBA00023136"/>
    </source>
</evidence>